<evidence type="ECO:0000313" key="3">
    <source>
        <dbReference type="Proteomes" id="UP000256964"/>
    </source>
</evidence>
<accession>A0A371CSA1</accession>
<dbReference type="Proteomes" id="UP000256964">
    <property type="component" value="Unassembled WGS sequence"/>
</dbReference>
<proteinExistence type="predicted"/>
<gene>
    <name evidence="2" type="ORF">OH76DRAFT_1410393</name>
</gene>
<evidence type="ECO:0000256" key="1">
    <source>
        <dbReference type="SAM" id="Phobius"/>
    </source>
</evidence>
<organism evidence="2 3">
    <name type="scientific">Lentinus brumalis</name>
    <dbReference type="NCBI Taxonomy" id="2498619"/>
    <lineage>
        <taxon>Eukaryota</taxon>
        <taxon>Fungi</taxon>
        <taxon>Dikarya</taxon>
        <taxon>Basidiomycota</taxon>
        <taxon>Agaricomycotina</taxon>
        <taxon>Agaricomycetes</taxon>
        <taxon>Polyporales</taxon>
        <taxon>Polyporaceae</taxon>
        <taxon>Lentinus</taxon>
    </lineage>
</organism>
<feature type="transmembrane region" description="Helical" evidence="1">
    <location>
        <begin position="61"/>
        <end position="78"/>
    </location>
</feature>
<sequence length="143" mass="16194">MDGERIQELFTAFITYMWEAARNGVYWAEEHQEKYKNPYLVWAACVVLALILYALVRGIEALLGVIFKLVIVVLKLPYRFVMLFIKLILRIVTTIILSILYCLGFTSSGVRSRSVASRGQSAFYGPNTGGVFSTMQSAGTRRR</sequence>
<keyword evidence="3" id="KW-1185">Reference proteome</keyword>
<evidence type="ECO:0000313" key="2">
    <source>
        <dbReference type="EMBL" id="RDX43173.1"/>
    </source>
</evidence>
<keyword evidence="1" id="KW-1133">Transmembrane helix</keyword>
<feature type="transmembrane region" description="Helical" evidence="1">
    <location>
        <begin position="39"/>
        <end position="56"/>
    </location>
</feature>
<dbReference type="InterPro" id="IPR038213">
    <property type="entry name" value="IFI6/IFI27-like_sf"/>
</dbReference>
<keyword evidence="1" id="KW-0812">Transmembrane</keyword>
<dbReference type="Gene3D" id="6.10.110.10">
    <property type="match status" value="1"/>
</dbReference>
<dbReference type="EMBL" id="KZ857469">
    <property type="protein sequence ID" value="RDX43173.1"/>
    <property type="molecule type" value="Genomic_DNA"/>
</dbReference>
<reference evidence="2 3" key="1">
    <citation type="journal article" date="2018" name="Biotechnol. Biofuels">
        <title>Integrative visual omics of the white-rot fungus Polyporus brumalis exposes the biotechnological potential of its oxidative enzymes for delignifying raw plant biomass.</title>
        <authorList>
            <person name="Miyauchi S."/>
            <person name="Rancon A."/>
            <person name="Drula E."/>
            <person name="Hage H."/>
            <person name="Chaduli D."/>
            <person name="Favel A."/>
            <person name="Grisel S."/>
            <person name="Henrissat B."/>
            <person name="Herpoel-Gimbert I."/>
            <person name="Ruiz-Duenas F.J."/>
            <person name="Chevret D."/>
            <person name="Hainaut M."/>
            <person name="Lin J."/>
            <person name="Wang M."/>
            <person name="Pangilinan J."/>
            <person name="Lipzen A."/>
            <person name="Lesage-Meessen L."/>
            <person name="Navarro D."/>
            <person name="Riley R."/>
            <person name="Grigoriev I.V."/>
            <person name="Zhou S."/>
            <person name="Raouche S."/>
            <person name="Rosso M.N."/>
        </authorList>
    </citation>
    <scope>NUCLEOTIDE SEQUENCE [LARGE SCALE GENOMIC DNA]</scope>
    <source>
        <strain evidence="2 3">BRFM 1820</strain>
    </source>
</reference>
<keyword evidence="1" id="KW-0472">Membrane</keyword>
<name>A0A371CSA1_9APHY</name>
<dbReference type="AlphaFoldDB" id="A0A371CSA1"/>
<protein>
    <submittedName>
        <fullName evidence="2">Uncharacterized protein</fullName>
    </submittedName>
</protein>
<feature type="transmembrane region" description="Helical" evidence="1">
    <location>
        <begin position="84"/>
        <end position="103"/>
    </location>
</feature>